<organism evidence="1 2">
    <name type="scientific">Haematococcus lacustris</name>
    <name type="common">Green alga</name>
    <name type="synonym">Haematococcus pluvialis</name>
    <dbReference type="NCBI Taxonomy" id="44745"/>
    <lineage>
        <taxon>Eukaryota</taxon>
        <taxon>Viridiplantae</taxon>
        <taxon>Chlorophyta</taxon>
        <taxon>core chlorophytes</taxon>
        <taxon>Chlorophyceae</taxon>
        <taxon>CS clade</taxon>
        <taxon>Chlamydomonadales</taxon>
        <taxon>Haematococcaceae</taxon>
        <taxon>Haematococcus</taxon>
    </lineage>
</organism>
<dbReference type="AlphaFoldDB" id="A0A699ZH13"/>
<protein>
    <submittedName>
        <fullName evidence="1">Uncharacterized protein</fullName>
    </submittedName>
</protein>
<reference evidence="1 2" key="1">
    <citation type="submission" date="2020-02" db="EMBL/GenBank/DDBJ databases">
        <title>Draft genome sequence of Haematococcus lacustris strain NIES-144.</title>
        <authorList>
            <person name="Morimoto D."/>
            <person name="Nakagawa S."/>
            <person name="Yoshida T."/>
            <person name="Sawayama S."/>
        </authorList>
    </citation>
    <scope>NUCLEOTIDE SEQUENCE [LARGE SCALE GENOMIC DNA]</scope>
    <source>
        <strain evidence="1 2">NIES-144</strain>
    </source>
</reference>
<accession>A0A699ZH13</accession>
<evidence type="ECO:0000313" key="2">
    <source>
        <dbReference type="Proteomes" id="UP000485058"/>
    </source>
</evidence>
<gene>
    <name evidence="1" type="ORF">HaLaN_14953</name>
</gene>
<dbReference type="EMBL" id="BLLF01001261">
    <property type="protein sequence ID" value="GFH18194.1"/>
    <property type="molecule type" value="Genomic_DNA"/>
</dbReference>
<sequence>MCVHMMFTKAAGDPLACFMLICAMQIQLTYLRHVQPVSAATAQVDIARILGGGVRYPVEPALRGPGALQFAKSLARPAVSRGQRAFPSMPVQVTAVAFDGLQELVWAGQLPVARAVMKAPGGSQQ</sequence>
<evidence type="ECO:0000313" key="1">
    <source>
        <dbReference type="EMBL" id="GFH18194.1"/>
    </source>
</evidence>
<name>A0A699ZH13_HAELA</name>
<comment type="caution">
    <text evidence="1">The sequence shown here is derived from an EMBL/GenBank/DDBJ whole genome shotgun (WGS) entry which is preliminary data.</text>
</comment>
<proteinExistence type="predicted"/>
<dbReference type="Proteomes" id="UP000485058">
    <property type="component" value="Unassembled WGS sequence"/>
</dbReference>
<keyword evidence="2" id="KW-1185">Reference proteome</keyword>